<name>A0A4R8ZZZ1_9MICO</name>
<sequence length="1399" mass="152130">MFSLKHSSVGGDVNIISGPAIPDLYDAYKDFSQEMTLTAEFVGRGELFAELERFEATHRKGYFRLIADAGLGKTAIAAEVAHRFSCEAFFVNASRNLTTAKQCLGHLCAALITRYSLPYDHLPAIGEDSAFFSRILSLSVQRAEGTIWVVVDGLDESVDSGAGGNVLLLPPQLPPGVFMLVTQRPGSYPLRTSPDTVIHDFVISADSPAERADLRTFLVSQAGRSEILARRMAASTPVTIDTFADDILDASEGNFMFTSFLLADIAEGLRSLDSASLAALPHGLAGYYDEMWRQMAKLAAGDGIDSWRQLYRPIVGLLAVAGEPVGAEWLAALIQASPSDVRRDVLRAWRRFVVVTGEPGQERWRLMHRSFHDFLAIRDELHMPDLHARVAAHFADQSMWADFDGYASRHQIDHLASGGDVDGALALVRSRDWYVRQFKSDPSGGLFRADVIAAGRAAASADIDQMGNGLPAQWLGDEIWMALYADTFVSFLRSVGPRTLRCLVEVGALGDAQALAMLNRDPLATGRGMALVWLADLLRPELIGEALEIALTLEPHDARTRALLELAKRLPDELATEILEAETRAVLVLAERDGETIDELAELVEALPDADLRLDLSRAISVASQDDDAEQRANRLGSMAAGLSKYPDLIEQATVAFRGSLDLSEWLEAYIDLLTFGAADVHPEWVVEALDLARAIDDPARKSATLVAIEPLLVSGTRRVVGAEALASCLQIEDADARLEQLADLLEVDVVSSERGRIIDASLETARQVAEPIAQAEAIGTILPFLPESRVDEYLAEAVANLGLAAPADRANALTRIAENMAVGSRRSHLLDEALVSARELTNDLHRASALMNVAIHMSAHDARSIVVEVAQLPAGLVAVGSTQPDRVDRVLLLAALAQSRDFTGQVEELAMGLVDAEVRPYDRARALTALIPILSASPGAAALVEVRRLIGILDNPAERAELGITMLKTIVSPTADELFEWTIESARDIQPGHIAFTGTVNTESLVVMYESMSPLMGRKTQALLAIAEMDDRPQRRDSLRDEAFEAIFDLPANMQVEAVLAAAPVLTITQCKQLIRDYGLILNDPKRRAFVEAVASIEPNGASAFSDTEDTADTNYSLEQALPTESAGDTTAQPDEREFSVRVVRWRGFEDLYGFNRTPDQIAIDFDIDIDSDIDTTKELEIGLEAIGAWARQLADVGHTQVLDVPLQASEFSTGADWYRAIGALLVRIAELSSGLDAKYEASSIWPDFVPPTVAALLAQYQPASERAVLIGEAVRFAKSITDPISRAMCLATLVGSAGAPHRGDAETALADAIAESRAAERGLYRRLAMYLLRPTRSELVWPRLRLQLAQEMISDTWDRQDLLQNLLEILPTLLNLGGERAADTIAAAVADVSVRWP</sequence>
<gene>
    <name evidence="1" type="ORF">E3T55_10885</name>
</gene>
<dbReference type="OrthoDB" id="3369601at2"/>
<dbReference type="Gene3D" id="1.25.40.10">
    <property type="entry name" value="Tetratricopeptide repeat domain"/>
    <property type="match status" value="1"/>
</dbReference>
<dbReference type="RefSeq" id="WP_134519596.1">
    <property type="nucleotide sequence ID" value="NZ_SOHE01000048.1"/>
</dbReference>
<accession>A0A4R8ZZZ1</accession>
<proteinExistence type="predicted"/>
<keyword evidence="2" id="KW-1185">Reference proteome</keyword>
<dbReference type="EMBL" id="SOHE01000048">
    <property type="protein sequence ID" value="TFD49577.1"/>
    <property type="molecule type" value="Genomic_DNA"/>
</dbReference>
<dbReference type="PANTHER" id="PTHR10039">
    <property type="entry name" value="AMELOGENIN"/>
    <property type="match status" value="1"/>
</dbReference>
<dbReference type="InterPro" id="IPR027417">
    <property type="entry name" value="P-loop_NTPase"/>
</dbReference>
<evidence type="ECO:0000313" key="1">
    <source>
        <dbReference type="EMBL" id="TFD49577.1"/>
    </source>
</evidence>
<dbReference type="Gene3D" id="3.40.50.300">
    <property type="entry name" value="P-loop containing nucleotide triphosphate hydrolases"/>
    <property type="match status" value="1"/>
</dbReference>
<evidence type="ECO:0000313" key="2">
    <source>
        <dbReference type="Proteomes" id="UP000297447"/>
    </source>
</evidence>
<dbReference type="Proteomes" id="UP000297447">
    <property type="component" value="Unassembled WGS sequence"/>
</dbReference>
<dbReference type="InterPro" id="IPR011990">
    <property type="entry name" value="TPR-like_helical_dom_sf"/>
</dbReference>
<reference evidence="1 2" key="1">
    <citation type="submission" date="2019-03" db="EMBL/GenBank/DDBJ databases">
        <title>Genomics of glacier-inhabiting Cryobacterium strains.</title>
        <authorList>
            <person name="Liu Q."/>
            <person name="Xin Y.-H."/>
        </authorList>
    </citation>
    <scope>NUCLEOTIDE SEQUENCE [LARGE SCALE GENOMIC DNA]</scope>
    <source>
        <strain evidence="1 2">Hh14</strain>
    </source>
</reference>
<comment type="caution">
    <text evidence="1">The sequence shown here is derived from an EMBL/GenBank/DDBJ whole genome shotgun (WGS) entry which is preliminary data.</text>
</comment>
<protein>
    <submittedName>
        <fullName evidence="1">Uncharacterized protein</fullName>
    </submittedName>
</protein>
<dbReference type="PANTHER" id="PTHR10039:SF15">
    <property type="entry name" value="NACHT DOMAIN-CONTAINING PROTEIN"/>
    <property type="match status" value="1"/>
</dbReference>
<organism evidence="1 2">
    <name type="scientific">Cryobacterium frigoriphilum</name>
    <dbReference type="NCBI Taxonomy" id="1259150"/>
    <lineage>
        <taxon>Bacteria</taxon>
        <taxon>Bacillati</taxon>
        <taxon>Actinomycetota</taxon>
        <taxon>Actinomycetes</taxon>
        <taxon>Micrococcales</taxon>
        <taxon>Microbacteriaceae</taxon>
        <taxon>Cryobacterium</taxon>
    </lineage>
</organism>